<organism evidence="1 2">
    <name type="scientific">Kitasatospora kazusensis</name>
    <dbReference type="NCBI Taxonomy" id="407974"/>
    <lineage>
        <taxon>Bacteria</taxon>
        <taxon>Bacillati</taxon>
        <taxon>Actinomycetota</taxon>
        <taxon>Actinomycetes</taxon>
        <taxon>Kitasatosporales</taxon>
        <taxon>Streptomycetaceae</taxon>
        <taxon>Kitasatospora</taxon>
    </lineage>
</organism>
<protein>
    <recommendedName>
        <fullName evidence="3">(2Fe-2S) ferredoxin domain-containing protein</fullName>
    </recommendedName>
</protein>
<comment type="caution">
    <text evidence="1">The sequence shown here is derived from an EMBL/GenBank/DDBJ whole genome shotgun (WGS) entry which is preliminary data.</text>
</comment>
<name>A0ABP4KEM0_9ACTN</name>
<dbReference type="InterPro" id="IPR036249">
    <property type="entry name" value="Thioredoxin-like_sf"/>
</dbReference>
<proteinExistence type="predicted"/>
<reference evidence="2" key="1">
    <citation type="journal article" date="2019" name="Int. J. Syst. Evol. Microbiol.">
        <title>The Global Catalogue of Microorganisms (GCM) 10K type strain sequencing project: providing services to taxonomists for standard genome sequencing and annotation.</title>
        <authorList>
            <consortium name="The Broad Institute Genomics Platform"/>
            <consortium name="The Broad Institute Genome Sequencing Center for Infectious Disease"/>
            <person name="Wu L."/>
            <person name="Ma J."/>
        </authorList>
    </citation>
    <scope>NUCLEOTIDE SEQUENCE [LARGE SCALE GENOMIC DNA]</scope>
    <source>
        <strain evidence="2">JCM 14560</strain>
    </source>
</reference>
<evidence type="ECO:0000313" key="1">
    <source>
        <dbReference type="EMBL" id="GAA1501299.1"/>
    </source>
</evidence>
<dbReference type="RefSeq" id="WP_344469785.1">
    <property type="nucleotide sequence ID" value="NZ_BAAANT010000091.1"/>
</dbReference>
<gene>
    <name evidence="1" type="ORF">GCM10009760_64070</name>
</gene>
<dbReference type="SUPFAM" id="SSF52833">
    <property type="entry name" value="Thioredoxin-like"/>
    <property type="match status" value="1"/>
</dbReference>
<dbReference type="Proteomes" id="UP001422759">
    <property type="component" value="Unassembled WGS sequence"/>
</dbReference>
<dbReference type="Gene3D" id="3.40.30.10">
    <property type="entry name" value="Glutaredoxin"/>
    <property type="match status" value="1"/>
</dbReference>
<keyword evidence="2" id="KW-1185">Reference proteome</keyword>
<dbReference type="CDD" id="cd02980">
    <property type="entry name" value="TRX_Fd_family"/>
    <property type="match status" value="1"/>
</dbReference>
<accession>A0ABP4KEM0</accession>
<dbReference type="EMBL" id="BAAANT010000091">
    <property type="protein sequence ID" value="GAA1501299.1"/>
    <property type="molecule type" value="Genomic_DNA"/>
</dbReference>
<sequence length="108" mass="12100">MSGGTKRIFVCNNKRTTPISCGLRLDASGMADQLIELLGEADTETEYQVIKSKCLGRCQHGPVLGIFPDNAWYSYEDREDLGEIVSEHVENERPVERLAIRRTTRTAA</sequence>
<evidence type="ECO:0000313" key="2">
    <source>
        <dbReference type="Proteomes" id="UP001422759"/>
    </source>
</evidence>
<evidence type="ECO:0008006" key="3">
    <source>
        <dbReference type="Google" id="ProtNLM"/>
    </source>
</evidence>